<sequence length="272" mass="29806">MTNSRSRIDGPRHHELPHYRALLAASDWASLSTVCGTGESLPTALARMLDPDPVVRATATEDVLREVTHQNTIYEATVPVALYVAALLHHPAITVDDVGNDADAPPRRPTLVRLLEWLGTTAYDADDECVAIGERHFGEQFLDEDRYMRALRDLRPAIFSAVHPLLGHDNADVRHAALIAAIPLAEHPVLTPHRTELADHARRLLATSTNRHNRDRVLDAMKAWGHGTSELENADDIAAREHYARLKAERDSLWAPADGSSAGPPGGPNETA</sequence>
<evidence type="ECO:0000313" key="3">
    <source>
        <dbReference type="Proteomes" id="UP001183586"/>
    </source>
</evidence>
<evidence type="ECO:0000313" key="2">
    <source>
        <dbReference type="EMBL" id="MDT0393013.1"/>
    </source>
</evidence>
<name>A0ABU2PLG8_9ACTN</name>
<proteinExistence type="predicted"/>
<comment type="caution">
    <text evidence="2">The sequence shown here is derived from an EMBL/GenBank/DDBJ whole genome shotgun (WGS) entry which is preliminary data.</text>
</comment>
<dbReference type="Proteomes" id="UP001183586">
    <property type="component" value="Unassembled WGS sequence"/>
</dbReference>
<dbReference type="SUPFAM" id="SSF48371">
    <property type="entry name" value="ARM repeat"/>
    <property type="match status" value="1"/>
</dbReference>
<dbReference type="RefSeq" id="WP_311689195.1">
    <property type="nucleotide sequence ID" value="NZ_JAVREU010000038.1"/>
</dbReference>
<accession>A0ABU2PLG8</accession>
<dbReference type="EMBL" id="JAVREU010000038">
    <property type="protein sequence ID" value="MDT0393013.1"/>
    <property type="molecule type" value="Genomic_DNA"/>
</dbReference>
<reference evidence="3" key="1">
    <citation type="submission" date="2023-07" db="EMBL/GenBank/DDBJ databases">
        <title>30 novel species of actinomycetes from the DSMZ collection.</title>
        <authorList>
            <person name="Nouioui I."/>
        </authorList>
    </citation>
    <scope>NUCLEOTIDE SEQUENCE [LARGE SCALE GENOMIC DNA]</scope>
    <source>
        <strain evidence="3">DSM 41921</strain>
    </source>
</reference>
<evidence type="ECO:0008006" key="4">
    <source>
        <dbReference type="Google" id="ProtNLM"/>
    </source>
</evidence>
<protein>
    <recommendedName>
        <fullName evidence="4">HEAT repeat domain-containing protein</fullName>
    </recommendedName>
</protein>
<gene>
    <name evidence="2" type="ORF">RM641_36945</name>
</gene>
<keyword evidence="3" id="KW-1185">Reference proteome</keyword>
<organism evidence="2 3">
    <name type="scientific">Streptomyces dubilierae</name>
    <dbReference type="NCBI Taxonomy" id="3075533"/>
    <lineage>
        <taxon>Bacteria</taxon>
        <taxon>Bacillati</taxon>
        <taxon>Actinomycetota</taxon>
        <taxon>Actinomycetes</taxon>
        <taxon>Kitasatosporales</taxon>
        <taxon>Streptomycetaceae</taxon>
        <taxon>Streptomyces</taxon>
    </lineage>
</organism>
<evidence type="ECO:0000256" key="1">
    <source>
        <dbReference type="SAM" id="MobiDB-lite"/>
    </source>
</evidence>
<dbReference type="InterPro" id="IPR016024">
    <property type="entry name" value="ARM-type_fold"/>
</dbReference>
<feature type="region of interest" description="Disordered" evidence="1">
    <location>
        <begin position="250"/>
        <end position="272"/>
    </location>
</feature>